<evidence type="ECO:0000259" key="5">
    <source>
        <dbReference type="Pfam" id="PF13657"/>
    </source>
</evidence>
<comment type="similarity">
    <text evidence="1">Belongs to the HipA Ser/Thr kinase family.</text>
</comment>
<dbReference type="EMBL" id="PCDP01000041">
    <property type="protein sequence ID" value="PZM10992.1"/>
    <property type="molecule type" value="Genomic_DNA"/>
</dbReference>
<dbReference type="AlphaFoldDB" id="A0A2W4CCS5"/>
<sequence>MRLSIETFWDGGWHAAASVTIEDEARGFTGPSIVEYDIDFFMEFAAVDRLKKKVNDGRALSVNYPVDLENRHRVAWPPFLLDLMPQGHARRKLAELMKLDVDARVSDLPLLLRTGSNPIGNLRIAEAATAERDRLSGVRRAGVSEDDIFGRTDYFIEVVDRFGMLASGSSGLQGEWPKVSMTRAADGLYYPDALVGDDEAVSHHIVKLLRSNDARDRLILEAEAGYSAIAEKLGLNVHGVSRYGNGVLMIPRFDRKVGEAGLLRNGQESMVSALGVADFGHVASHEDYIEVLKRVSDEPYADIAEYVKRDIANRAMGNPDNHGRNTALTKTPDGRIGLSPLFDFAPMKLGADGVAKSTRWAAMRDTHRDTNPDWTEVCHAVFKDDDDLAFKLRKEIVSFAEGLQGAPERAIEQGVPTDAVQVAMQDCEAVAASVIAAGKD</sequence>
<dbReference type="Proteomes" id="UP000248925">
    <property type="component" value="Unassembled WGS sequence"/>
</dbReference>
<dbReference type="Pfam" id="PF07804">
    <property type="entry name" value="HipA_C"/>
    <property type="match status" value="1"/>
</dbReference>
<dbReference type="OrthoDB" id="9805913at2"/>
<evidence type="ECO:0000256" key="2">
    <source>
        <dbReference type="ARBA" id="ARBA00022679"/>
    </source>
</evidence>
<feature type="domain" description="HipA-like C-terminal" evidence="4">
    <location>
        <begin position="172"/>
        <end position="382"/>
    </location>
</feature>
<name>A0A2W4CCS5_9HYPH</name>
<dbReference type="Pfam" id="PF13657">
    <property type="entry name" value="Couple_hipA"/>
    <property type="match status" value="1"/>
</dbReference>
<dbReference type="InterPro" id="IPR052028">
    <property type="entry name" value="HipA_Ser/Thr_kinase"/>
</dbReference>
<dbReference type="RefSeq" id="WP_111162319.1">
    <property type="nucleotide sequence ID" value="NZ_PCDP01000041.1"/>
</dbReference>
<comment type="caution">
    <text evidence="6">The sequence shown here is derived from an EMBL/GenBank/DDBJ whole genome shotgun (WGS) entry which is preliminary data.</text>
</comment>
<evidence type="ECO:0000313" key="6">
    <source>
        <dbReference type="EMBL" id="PZM10992.1"/>
    </source>
</evidence>
<organism evidence="6 7">
    <name type="scientific">Rhizobium tubonense</name>
    <dbReference type="NCBI Taxonomy" id="484088"/>
    <lineage>
        <taxon>Bacteria</taxon>
        <taxon>Pseudomonadati</taxon>
        <taxon>Pseudomonadota</taxon>
        <taxon>Alphaproteobacteria</taxon>
        <taxon>Hyphomicrobiales</taxon>
        <taxon>Rhizobiaceae</taxon>
        <taxon>Rhizobium/Agrobacterium group</taxon>
        <taxon>Rhizobium</taxon>
    </lineage>
</organism>
<dbReference type="GO" id="GO:0004674">
    <property type="term" value="F:protein serine/threonine kinase activity"/>
    <property type="evidence" value="ECO:0007669"/>
    <property type="project" value="TreeGrafter"/>
</dbReference>
<evidence type="ECO:0000313" key="7">
    <source>
        <dbReference type="Proteomes" id="UP000248925"/>
    </source>
</evidence>
<keyword evidence="2" id="KW-0808">Transferase</keyword>
<dbReference type="InterPro" id="IPR012893">
    <property type="entry name" value="HipA-like_C"/>
</dbReference>
<reference evidence="6 7" key="1">
    <citation type="journal article" date="2018" name="Sci. Rep.">
        <title>Rhizobium tumorigenes sp. nov., a novel plant tumorigenic bacterium isolated from cane gall tumors on thornless blackberry.</title>
        <authorList>
            <person name="Kuzmanovi N."/>
            <person name="Smalla K."/>
            <person name="Gronow S."/>
            <person name="PuBawska J."/>
        </authorList>
    </citation>
    <scope>NUCLEOTIDE SEQUENCE [LARGE SCALE GENOMIC DNA]</scope>
    <source>
        <strain evidence="6 7">CCBAU 85046</strain>
    </source>
</reference>
<evidence type="ECO:0000256" key="3">
    <source>
        <dbReference type="ARBA" id="ARBA00022777"/>
    </source>
</evidence>
<keyword evidence="7" id="KW-1185">Reference proteome</keyword>
<dbReference type="GO" id="GO:0005829">
    <property type="term" value="C:cytosol"/>
    <property type="evidence" value="ECO:0007669"/>
    <property type="project" value="TreeGrafter"/>
</dbReference>
<protein>
    <submittedName>
        <fullName evidence="6">Phosphatidylinositol kinase</fullName>
    </submittedName>
</protein>
<dbReference type="InterPro" id="IPR016869">
    <property type="entry name" value="UCP028135_HipA-like"/>
</dbReference>
<dbReference type="PANTHER" id="PTHR37419:SF8">
    <property type="entry name" value="TOXIN YJJJ"/>
    <property type="match status" value="1"/>
</dbReference>
<dbReference type="PIRSF" id="PIRSF028135">
    <property type="entry name" value="UCP028135_HipA-like"/>
    <property type="match status" value="1"/>
</dbReference>
<accession>A0A2W4CCS5</accession>
<dbReference type="PANTHER" id="PTHR37419">
    <property type="entry name" value="SERINE/THREONINE-PROTEIN KINASE TOXIN HIPA"/>
    <property type="match status" value="1"/>
</dbReference>
<evidence type="ECO:0000256" key="1">
    <source>
        <dbReference type="ARBA" id="ARBA00010164"/>
    </source>
</evidence>
<proteinExistence type="inferred from homology"/>
<gene>
    <name evidence="6" type="ORF">CPY51_21645</name>
</gene>
<keyword evidence="3 6" id="KW-0418">Kinase</keyword>
<evidence type="ECO:0000259" key="4">
    <source>
        <dbReference type="Pfam" id="PF07804"/>
    </source>
</evidence>
<feature type="domain" description="HipA N-terminal subdomain 1" evidence="5">
    <location>
        <begin position="55"/>
        <end position="124"/>
    </location>
</feature>
<dbReference type="InterPro" id="IPR017508">
    <property type="entry name" value="HipA_N1"/>
</dbReference>